<accession>A0A4Y2JEW8</accession>
<protein>
    <submittedName>
        <fullName evidence="1">Uncharacterized protein</fullName>
    </submittedName>
</protein>
<evidence type="ECO:0000313" key="2">
    <source>
        <dbReference type="Proteomes" id="UP000499080"/>
    </source>
</evidence>
<organism evidence="1 2">
    <name type="scientific">Araneus ventricosus</name>
    <name type="common">Orbweaver spider</name>
    <name type="synonym">Epeira ventricosa</name>
    <dbReference type="NCBI Taxonomy" id="182803"/>
    <lineage>
        <taxon>Eukaryota</taxon>
        <taxon>Metazoa</taxon>
        <taxon>Ecdysozoa</taxon>
        <taxon>Arthropoda</taxon>
        <taxon>Chelicerata</taxon>
        <taxon>Arachnida</taxon>
        <taxon>Araneae</taxon>
        <taxon>Araneomorphae</taxon>
        <taxon>Entelegynae</taxon>
        <taxon>Araneoidea</taxon>
        <taxon>Araneidae</taxon>
        <taxon>Araneus</taxon>
    </lineage>
</organism>
<name>A0A4Y2JEW8_ARAVE</name>
<sequence>MLLLEHRISKCGLFSVKRIAITLKVFLFFAISPASDDFTFNLMMFLGWYAICKLHDARCENRSLKERKKDKETGIISSCYKLDIHHRSNPFGGILSRPVPFSDHKQVGLCQLETHHLRATRSPKLLCLLLLPRFQNGCFRPDFTPE</sequence>
<proteinExistence type="predicted"/>
<reference evidence="1 2" key="1">
    <citation type="journal article" date="2019" name="Sci. Rep.">
        <title>Orb-weaving spider Araneus ventricosus genome elucidates the spidroin gene catalogue.</title>
        <authorList>
            <person name="Kono N."/>
            <person name="Nakamura H."/>
            <person name="Ohtoshi R."/>
            <person name="Moran D.A.P."/>
            <person name="Shinohara A."/>
            <person name="Yoshida Y."/>
            <person name="Fujiwara M."/>
            <person name="Mori M."/>
            <person name="Tomita M."/>
            <person name="Arakawa K."/>
        </authorList>
    </citation>
    <scope>NUCLEOTIDE SEQUENCE [LARGE SCALE GENOMIC DNA]</scope>
</reference>
<gene>
    <name evidence="1" type="ORF">AVEN_204332_1</name>
</gene>
<dbReference type="EMBL" id="BGPR01003411">
    <property type="protein sequence ID" value="GBM87812.1"/>
    <property type="molecule type" value="Genomic_DNA"/>
</dbReference>
<dbReference type="AlphaFoldDB" id="A0A4Y2JEW8"/>
<keyword evidence="2" id="KW-1185">Reference proteome</keyword>
<comment type="caution">
    <text evidence="1">The sequence shown here is derived from an EMBL/GenBank/DDBJ whole genome shotgun (WGS) entry which is preliminary data.</text>
</comment>
<dbReference type="Proteomes" id="UP000499080">
    <property type="component" value="Unassembled WGS sequence"/>
</dbReference>
<evidence type="ECO:0000313" key="1">
    <source>
        <dbReference type="EMBL" id="GBM87812.1"/>
    </source>
</evidence>